<dbReference type="InterPro" id="IPR002545">
    <property type="entry name" value="CheW-lke_dom"/>
</dbReference>
<dbReference type="RefSeq" id="WP_111396806.1">
    <property type="nucleotide sequence ID" value="NZ_QKYU01000003.1"/>
</dbReference>
<feature type="region of interest" description="Disordered" evidence="1">
    <location>
        <begin position="84"/>
        <end position="113"/>
    </location>
</feature>
<evidence type="ECO:0000313" key="4">
    <source>
        <dbReference type="Proteomes" id="UP000249688"/>
    </source>
</evidence>
<dbReference type="AlphaFoldDB" id="A0A2W7IRN9"/>
<proteinExistence type="predicted"/>
<dbReference type="SMART" id="SM00260">
    <property type="entry name" value="CheW"/>
    <property type="match status" value="1"/>
</dbReference>
<feature type="domain" description="CheW-like" evidence="2">
    <location>
        <begin position="235"/>
        <end position="361"/>
    </location>
</feature>
<dbReference type="Pfam" id="PF01584">
    <property type="entry name" value="CheW"/>
    <property type="match status" value="1"/>
</dbReference>
<dbReference type="OrthoDB" id="7285132at2"/>
<accession>A0A2W7IRN9</accession>
<dbReference type="SUPFAM" id="SSF50341">
    <property type="entry name" value="CheW-like"/>
    <property type="match status" value="1"/>
</dbReference>
<comment type="caution">
    <text evidence="3">The sequence shown here is derived from an EMBL/GenBank/DDBJ whole genome shotgun (WGS) entry which is preliminary data.</text>
</comment>
<dbReference type="EMBL" id="QKYU01000003">
    <property type="protein sequence ID" value="PZW49096.1"/>
    <property type="molecule type" value="Genomic_DNA"/>
</dbReference>
<dbReference type="GO" id="GO:0006935">
    <property type="term" value="P:chemotaxis"/>
    <property type="evidence" value="ECO:0007669"/>
    <property type="project" value="InterPro"/>
</dbReference>
<dbReference type="GO" id="GO:0007165">
    <property type="term" value="P:signal transduction"/>
    <property type="evidence" value="ECO:0007669"/>
    <property type="project" value="InterPro"/>
</dbReference>
<feature type="compositionally biased region" description="Pro residues" evidence="1">
    <location>
        <begin position="85"/>
        <end position="109"/>
    </location>
</feature>
<reference evidence="3 4" key="1">
    <citation type="submission" date="2018-06" db="EMBL/GenBank/DDBJ databases">
        <title>Genomic Encyclopedia of Archaeal and Bacterial Type Strains, Phase II (KMG-II): from individual species to whole genera.</title>
        <authorList>
            <person name="Goeker M."/>
        </authorList>
    </citation>
    <scope>NUCLEOTIDE SEQUENCE [LARGE SCALE GENOMIC DNA]</scope>
    <source>
        <strain evidence="3 4">DSM 24525</strain>
    </source>
</reference>
<gene>
    <name evidence="3" type="ORF">C8P66_103122</name>
</gene>
<keyword evidence="4" id="KW-1185">Reference proteome</keyword>
<sequence length="366" mass="35794">MSTPVAALRAAGKVWRLPPGSMAAEAATMRALPAGGVAGLALLAGRAVPVLAPGGAAGSAWAMVPLAGGDLLVTGEALLAEAPAGAPPLPMPDMPPRQAAPPPAPPRLAAPPKAAAPGAVASGALDLISAGGRLRVGLTALRHVVPLPAWRPVPGAPAEVLGWTIADGAPVLVLDPGGMAGGAAHLALLTLGGRLLGIPCARLAPAPVEGVDLSRLAQLVHWAAAAPPEVPLETAATRSLLLVVAGGQRFALPAQDVEAAIAPLRASALPGGAAVIMHKGDVLPVLDAGVLLGGTPVLDGRASPCLRLRLPRPVALAVSAIEALRAVPGTAIAPLSAPGFAIAVLSLNGEAVPVCSAARLGGAYDQ</sequence>
<evidence type="ECO:0000256" key="1">
    <source>
        <dbReference type="SAM" id="MobiDB-lite"/>
    </source>
</evidence>
<dbReference type="Proteomes" id="UP000249688">
    <property type="component" value="Unassembled WGS sequence"/>
</dbReference>
<evidence type="ECO:0000313" key="3">
    <source>
        <dbReference type="EMBL" id="PZW49096.1"/>
    </source>
</evidence>
<evidence type="ECO:0000259" key="2">
    <source>
        <dbReference type="SMART" id="SM00260"/>
    </source>
</evidence>
<protein>
    <submittedName>
        <fullName evidence="3">CheW-like protein</fullName>
    </submittedName>
</protein>
<organism evidence="3 4">
    <name type="scientific">Humitalea rosea</name>
    <dbReference type="NCBI Taxonomy" id="990373"/>
    <lineage>
        <taxon>Bacteria</taxon>
        <taxon>Pseudomonadati</taxon>
        <taxon>Pseudomonadota</taxon>
        <taxon>Alphaproteobacteria</taxon>
        <taxon>Acetobacterales</taxon>
        <taxon>Roseomonadaceae</taxon>
        <taxon>Humitalea</taxon>
    </lineage>
</organism>
<dbReference type="InterPro" id="IPR036061">
    <property type="entry name" value="CheW-like_dom_sf"/>
</dbReference>
<name>A0A2W7IRN9_9PROT</name>